<feature type="compositionally biased region" description="Gly residues" evidence="1">
    <location>
        <begin position="308"/>
        <end position="329"/>
    </location>
</feature>
<dbReference type="Pfam" id="PF16640">
    <property type="entry name" value="Big_3_5"/>
    <property type="match status" value="1"/>
</dbReference>
<gene>
    <name evidence="5" type="ORF">ACIGXA_03925</name>
</gene>
<reference evidence="5 6" key="1">
    <citation type="submission" date="2024-10" db="EMBL/GenBank/DDBJ databases">
        <title>The Natural Products Discovery Center: Release of the First 8490 Sequenced Strains for Exploring Actinobacteria Biosynthetic Diversity.</title>
        <authorList>
            <person name="Kalkreuter E."/>
            <person name="Kautsar S.A."/>
            <person name="Yang D."/>
            <person name="Bader C.D."/>
            <person name="Teijaro C.N."/>
            <person name="Fluegel L."/>
            <person name="Davis C.M."/>
            <person name="Simpson J.R."/>
            <person name="Lauterbach L."/>
            <person name="Steele A.D."/>
            <person name="Gui C."/>
            <person name="Meng S."/>
            <person name="Li G."/>
            <person name="Viehrig K."/>
            <person name="Ye F."/>
            <person name="Su P."/>
            <person name="Kiefer A.F."/>
            <person name="Nichols A."/>
            <person name="Cepeda A.J."/>
            <person name="Yan W."/>
            <person name="Fan B."/>
            <person name="Jiang Y."/>
            <person name="Adhikari A."/>
            <person name="Zheng C.-J."/>
            <person name="Schuster L."/>
            <person name="Cowan T.M."/>
            <person name="Smanski M.J."/>
            <person name="Chevrette M.G."/>
            <person name="De Carvalho L.P.S."/>
            <person name="Shen B."/>
        </authorList>
    </citation>
    <scope>NUCLEOTIDE SEQUENCE [LARGE SCALE GENOMIC DNA]</scope>
    <source>
        <strain evidence="5 6">NPDC053399</strain>
    </source>
</reference>
<evidence type="ECO:0000256" key="3">
    <source>
        <dbReference type="SAM" id="SignalP"/>
    </source>
</evidence>
<sequence length="377" mass="35771">MIVIAPRKVPAALFALAAVLLAAAAALFGAAPSAHAGTDDSAGTFAPTPAAGDLTADPFLTSLRTSAGCPAGFGASAALQFVMPDGSAVTIPGARESGGFDTGPFTLTYDAIGGTLADVIGAPVADGDHELRVTCWNGTGDAAPAAFSTTITSTGDTWTVKSQAVPTATSLTASPAGTAAAGAEVTLTGAVAPAAAVGKLAFFDGATALGEADVVSGQATVKTSVLVAGAHDLTARFTPADPAAFVASTSAVVTYTITAGTQSPSPTDTDTGSPTPTDTGVPSPTDTGSPTATDTGSPSASATTGDTTSGGGTSGDGGTGGSSGGGTAGGNGSLAHTGAGAALPLGVAAAVLAVAGVVFVRHARRSGLLTFGAPRHR</sequence>
<dbReference type="EMBL" id="JBITYG010000001">
    <property type="protein sequence ID" value="MFI9099650.1"/>
    <property type="molecule type" value="Genomic_DNA"/>
</dbReference>
<keyword evidence="2" id="KW-0472">Membrane</keyword>
<dbReference type="Gene3D" id="2.60.40.10">
    <property type="entry name" value="Immunoglobulins"/>
    <property type="match status" value="1"/>
</dbReference>
<evidence type="ECO:0000313" key="6">
    <source>
        <dbReference type="Proteomes" id="UP001614394"/>
    </source>
</evidence>
<feature type="domain" description="Bacterial Ig-like" evidence="4">
    <location>
        <begin position="172"/>
        <end position="258"/>
    </location>
</feature>
<name>A0ABW8BZQ5_9ACTN</name>
<keyword evidence="6" id="KW-1185">Reference proteome</keyword>
<proteinExistence type="predicted"/>
<accession>A0ABW8BZQ5</accession>
<dbReference type="RefSeq" id="WP_399644139.1">
    <property type="nucleotide sequence ID" value="NZ_JBITYG010000001.1"/>
</dbReference>
<feature type="transmembrane region" description="Helical" evidence="2">
    <location>
        <begin position="341"/>
        <end position="360"/>
    </location>
</feature>
<keyword evidence="3" id="KW-0732">Signal</keyword>
<evidence type="ECO:0000256" key="2">
    <source>
        <dbReference type="SAM" id="Phobius"/>
    </source>
</evidence>
<feature type="region of interest" description="Disordered" evidence="1">
    <location>
        <begin position="259"/>
        <end position="329"/>
    </location>
</feature>
<dbReference type="InterPro" id="IPR032109">
    <property type="entry name" value="Big_3_5"/>
</dbReference>
<keyword evidence="2" id="KW-0812">Transmembrane</keyword>
<feature type="compositionally biased region" description="Low complexity" evidence="1">
    <location>
        <begin position="259"/>
        <end position="307"/>
    </location>
</feature>
<dbReference type="Proteomes" id="UP001614394">
    <property type="component" value="Unassembled WGS sequence"/>
</dbReference>
<evidence type="ECO:0000256" key="1">
    <source>
        <dbReference type="SAM" id="MobiDB-lite"/>
    </source>
</evidence>
<evidence type="ECO:0000313" key="5">
    <source>
        <dbReference type="EMBL" id="MFI9099650.1"/>
    </source>
</evidence>
<comment type="caution">
    <text evidence="5">The sequence shown here is derived from an EMBL/GenBank/DDBJ whole genome shotgun (WGS) entry which is preliminary data.</text>
</comment>
<feature type="chain" id="PRO_5045970409" description="Bacterial Ig-like domain-containing protein" evidence="3">
    <location>
        <begin position="37"/>
        <end position="377"/>
    </location>
</feature>
<evidence type="ECO:0000259" key="4">
    <source>
        <dbReference type="Pfam" id="PF16640"/>
    </source>
</evidence>
<dbReference type="InterPro" id="IPR013783">
    <property type="entry name" value="Ig-like_fold"/>
</dbReference>
<feature type="signal peptide" evidence="3">
    <location>
        <begin position="1"/>
        <end position="36"/>
    </location>
</feature>
<protein>
    <recommendedName>
        <fullName evidence="4">Bacterial Ig-like domain-containing protein</fullName>
    </recommendedName>
</protein>
<organism evidence="5 6">
    <name type="scientific">Streptomyces fildesensis</name>
    <dbReference type="NCBI Taxonomy" id="375757"/>
    <lineage>
        <taxon>Bacteria</taxon>
        <taxon>Bacillati</taxon>
        <taxon>Actinomycetota</taxon>
        <taxon>Actinomycetes</taxon>
        <taxon>Kitasatosporales</taxon>
        <taxon>Streptomycetaceae</taxon>
        <taxon>Streptomyces</taxon>
    </lineage>
</organism>
<keyword evidence="2" id="KW-1133">Transmembrane helix</keyword>